<protein>
    <submittedName>
        <fullName evidence="1">Uncharacterized protein</fullName>
    </submittedName>
</protein>
<keyword evidence="2" id="KW-1185">Reference proteome</keyword>
<gene>
    <name evidence="1" type="ordered locus">JDM601_3821</name>
</gene>
<organism evidence="1 2">
    <name type="scientific">Mycolicibacter sinensis (strain JDM601)</name>
    <name type="common">Mycobacterium sinense</name>
    <dbReference type="NCBI Taxonomy" id="875328"/>
    <lineage>
        <taxon>Bacteria</taxon>
        <taxon>Bacillati</taxon>
        <taxon>Actinomycetota</taxon>
        <taxon>Actinomycetes</taxon>
        <taxon>Mycobacteriales</taxon>
        <taxon>Mycobacteriaceae</taxon>
        <taxon>Mycolicibacter</taxon>
    </lineage>
</organism>
<dbReference type="EMBL" id="CP002329">
    <property type="protein sequence ID" value="AEF37821.1"/>
    <property type="molecule type" value="Genomic_DNA"/>
</dbReference>
<reference evidence="1 2" key="1">
    <citation type="journal article" date="2011" name="J. Bacteriol.">
        <title>Complete genome sequence of a novel clinical isolate, the nontuberculous Mycobacterium strain JDM601.</title>
        <authorList>
            <person name="Zhang Z.Y."/>
            <person name="Sun Z.Q."/>
            <person name="Wang Z.L."/>
            <person name="Wen Z.L."/>
            <person name="Sun Q.W."/>
            <person name="Zhu Z.Q."/>
            <person name="Song Y.Z."/>
            <person name="Zhao J.W."/>
            <person name="Wang H.H."/>
            <person name="Zhang S.L."/>
            <person name="Guo X.K."/>
        </authorList>
    </citation>
    <scope>NUCLEOTIDE SEQUENCE [LARGE SCALE GENOMIC DNA]</scope>
    <source>
        <strain evidence="1 2">JDM601</strain>
    </source>
</reference>
<sequence length="47" mass="5045">MACCLLIAALFTRVNEWLHRHGLVGTNRTVLFPTASSPIPAAQGGPR</sequence>
<dbReference type="STRING" id="875328.JDM601_3821"/>
<evidence type="ECO:0000313" key="2">
    <source>
        <dbReference type="Proteomes" id="UP000009224"/>
    </source>
</evidence>
<dbReference type="AlphaFoldDB" id="F5YRN0"/>
<dbReference type="HOGENOM" id="CLU_3170514_0_0_11"/>
<accession>F5YRN0</accession>
<evidence type="ECO:0000313" key="1">
    <source>
        <dbReference type="EMBL" id="AEF37821.1"/>
    </source>
</evidence>
<dbReference type="KEGG" id="mjd:JDM601_3821"/>
<dbReference type="Proteomes" id="UP000009224">
    <property type="component" value="Chromosome"/>
</dbReference>
<proteinExistence type="predicted"/>
<name>F5YRN0_MYCSD</name>